<accession>A0A8X8AE31</accession>
<gene>
    <name evidence="1" type="ORF">POTOM_008221</name>
</gene>
<sequence>MLPSIHLSNAWKSLARTKANVKSILMSTRNARKRRYVFLLIEKLGWNAIKAAPSFHEICCGDPTDYLIGNHACADPILFIELAL</sequence>
<organism evidence="1 2">
    <name type="scientific">Populus tomentosa</name>
    <name type="common">Chinese white poplar</name>
    <dbReference type="NCBI Taxonomy" id="118781"/>
    <lineage>
        <taxon>Eukaryota</taxon>
        <taxon>Viridiplantae</taxon>
        <taxon>Streptophyta</taxon>
        <taxon>Embryophyta</taxon>
        <taxon>Tracheophyta</taxon>
        <taxon>Spermatophyta</taxon>
        <taxon>Magnoliopsida</taxon>
        <taxon>eudicotyledons</taxon>
        <taxon>Gunneridae</taxon>
        <taxon>Pentapetalae</taxon>
        <taxon>rosids</taxon>
        <taxon>fabids</taxon>
        <taxon>Malpighiales</taxon>
        <taxon>Salicaceae</taxon>
        <taxon>Saliceae</taxon>
        <taxon>Populus</taxon>
    </lineage>
</organism>
<protein>
    <submittedName>
        <fullName evidence="1">Uncharacterized protein</fullName>
    </submittedName>
</protein>
<name>A0A8X8AE31_POPTO</name>
<dbReference type="Proteomes" id="UP000886885">
    <property type="component" value="Chromosome 2A"/>
</dbReference>
<comment type="caution">
    <text evidence="1">The sequence shown here is derived from an EMBL/GenBank/DDBJ whole genome shotgun (WGS) entry which is preliminary data.</text>
</comment>
<proteinExistence type="predicted"/>
<evidence type="ECO:0000313" key="2">
    <source>
        <dbReference type="Proteomes" id="UP000886885"/>
    </source>
</evidence>
<reference evidence="1" key="1">
    <citation type="journal article" date="2020" name="bioRxiv">
        <title>Hybrid origin of Populus tomentosa Carr. identified through genome sequencing and phylogenomic analysis.</title>
        <authorList>
            <person name="An X."/>
            <person name="Gao K."/>
            <person name="Chen Z."/>
            <person name="Li J."/>
            <person name="Yang X."/>
            <person name="Yang X."/>
            <person name="Zhou J."/>
            <person name="Guo T."/>
            <person name="Zhao T."/>
            <person name="Huang S."/>
            <person name="Miao D."/>
            <person name="Khan W.U."/>
            <person name="Rao P."/>
            <person name="Ye M."/>
            <person name="Lei B."/>
            <person name="Liao W."/>
            <person name="Wang J."/>
            <person name="Ji L."/>
            <person name="Li Y."/>
            <person name="Guo B."/>
            <person name="Mustafa N.S."/>
            <person name="Li S."/>
            <person name="Yun Q."/>
            <person name="Keller S.R."/>
            <person name="Mao J."/>
            <person name="Zhang R."/>
            <person name="Strauss S.H."/>
        </authorList>
    </citation>
    <scope>NUCLEOTIDE SEQUENCE</scope>
    <source>
        <strain evidence="1">GM15</strain>
        <tissue evidence="1">Leaf</tissue>
    </source>
</reference>
<keyword evidence="2" id="KW-1185">Reference proteome</keyword>
<dbReference type="AlphaFoldDB" id="A0A8X8AE31"/>
<evidence type="ECO:0000313" key="1">
    <source>
        <dbReference type="EMBL" id="KAG6786614.1"/>
    </source>
</evidence>
<dbReference type="EMBL" id="JAAWWB010000003">
    <property type="protein sequence ID" value="KAG6786614.1"/>
    <property type="molecule type" value="Genomic_DNA"/>
</dbReference>